<dbReference type="STRING" id="163.SAMN04487775_103258"/>
<dbReference type="HAMAP" id="MF_00418">
    <property type="entry name" value="DapA"/>
    <property type="match status" value="1"/>
</dbReference>
<dbReference type="eggNOG" id="COG0329">
    <property type="taxonomic scope" value="Bacteria"/>
</dbReference>
<evidence type="ECO:0000256" key="15">
    <source>
        <dbReference type="PIRSR" id="PIRSR001365-2"/>
    </source>
</evidence>
<evidence type="ECO:0000256" key="3">
    <source>
        <dbReference type="ARBA" id="ARBA00007592"/>
    </source>
</evidence>
<evidence type="ECO:0000256" key="12">
    <source>
        <dbReference type="HAMAP-Rule" id="MF_00418"/>
    </source>
</evidence>
<feature type="binding site" evidence="12 15">
    <location>
        <position position="217"/>
    </location>
    <ligand>
        <name>pyruvate</name>
        <dbReference type="ChEBI" id="CHEBI:15361"/>
    </ligand>
</feature>
<dbReference type="EC" id="4.3.3.7" evidence="4 12"/>
<dbReference type="InterPro" id="IPR002220">
    <property type="entry name" value="DapA-like"/>
</dbReference>
<dbReference type="GO" id="GO:0019877">
    <property type="term" value="P:diaminopimelate biosynthetic process"/>
    <property type="evidence" value="ECO:0007669"/>
    <property type="project" value="UniProtKB-UniRule"/>
</dbReference>
<evidence type="ECO:0000313" key="17">
    <source>
        <dbReference type="Proteomes" id="UP000182360"/>
    </source>
</evidence>
<dbReference type="Pfam" id="PF00701">
    <property type="entry name" value="DHDPS"/>
    <property type="match status" value="1"/>
</dbReference>
<keyword evidence="9 12" id="KW-0456">Lyase</keyword>
<gene>
    <name evidence="12" type="primary">dapA</name>
    <name evidence="16" type="ORF">SAMN04487977_10433</name>
</gene>
<dbReference type="PANTHER" id="PTHR12128:SF66">
    <property type="entry name" value="4-HYDROXY-2-OXOGLUTARATE ALDOLASE, MITOCHONDRIAL"/>
    <property type="match status" value="1"/>
</dbReference>
<comment type="subcellular location">
    <subcellularLocation>
        <location evidence="12">Cytoplasm</location>
    </subcellularLocation>
</comment>
<dbReference type="GO" id="GO:0005829">
    <property type="term" value="C:cytosol"/>
    <property type="evidence" value="ECO:0007669"/>
    <property type="project" value="TreeGrafter"/>
</dbReference>
<name>A0A1H9FGM4_9SPIR</name>
<feature type="site" description="Part of a proton relay during catalysis" evidence="12">
    <location>
        <position position="119"/>
    </location>
</feature>
<evidence type="ECO:0000256" key="9">
    <source>
        <dbReference type="ARBA" id="ARBA00023239"/>
    </source>
</evidence>
<dbReference type="CDD" id="cd00950">
    <property type="entry name" value="DHDPS"/>
    <property type="match status" value="1"/>
</dbReference>
<comment type="subunit">
    <text evidence="12">Homotetramer; dimer of dimers.</text>
</comment>
<keyword evidence="6 12" id="KW-0028">Amino-acid biosynthesis</keyword>
<sequence>MSIFRGAFTALITPMKADGSVDFEGFRKNVKHQLQEGIDGLVPLGTTAETPTLDEKPGSEEDQIIQIVFEEVRAFEKETGKKIPIILGAGSNNTKDAVAYCERAKAAGADAALVVTPYYNKPSKEGIYQHFAAVSKVGIPIIVYNIAGRTGLNIPTDLLARIAELPNIAGVKEASGSVAQMMEVIGQIKNKKPDFAVFSGDDSLTLPLVACGGDGIISVASNMIPALMHEMTAAALDGDLKKAREINYRLAPFFKAEFCDGNPSSIKYAMNVKGMPAGSVRLPLVEVTDDAKKIIEKAIKDCNL</sequence>
<dbReference type="UniPathway" id="UPA00034">
    <property type="reaction ID" value="UER00017"/>
</dbReference>
<evidence type="ECO:0000256" key="4">
    <source>
        <dbReference type="ARBA" id="ARBA00012086"/>
    </source>
</evidence>
<accession>A0A1H9FGM4</accession>
<dbReference type="PIRSF" id="PIRSF001365">
    <property type="entry name" value="DHDPS"/>
    <property type="match status" value="1"/>
</dbReference>
<dbReference type="SUPFAM" id="SSF51569">
    <property type="entry name" value="Aldolase"/>
    <property type="match status" value="1"/>
</dbReference>
<dbReference type="SMART" id="SM01130">
    <property type="entry name" value="DHDPS"/>
    <property type="match status" value="1"/>
</dbReference>
<evidence type="ECO:0000256" key="14">
    <source>
        <dbReference type="PIRSR" id="PIRSR001365-1"/>
    </source>
</evidence>
<dbReference type="PRINTS" id="PR00146">
    <property type="entry name" value="DHPICSNTHASE"/>
</dbReference>
<dbReference type="InterPro" id="IPR005263">
    <property type="entry name" value="DapA"/>
</dbReference>
<evidence type="ECO:0000256" key="11">
    <source>
        <dbReference type="ARBA" id="ARBA00047836"/>
    </source>
</evidence>
<dbReference type="PANTHER" id="PTHR12128">
    <property type="entry name" value="DIHYDRODIPICOLINATE SYNTHASE"/>
    <property type="match status" value="1"/>
</dbReference>
<evidence type="ECO:0000256" key="1">
    <source>
        <dbReference type="ARBA" id="ARBA00003294"/>
    </source>
</evidence>
<dbReference type="GO" id="GO:0009089">
    <property type="term" value="P:lysine biosynthetic process via diaminopimelate"/>
    <property type="evidence" value="ECO:0007669"/>
    <property type="project" value="UniProtKB-UniRule"/>
</dbReference>
<comment type="pathway">
    <text evidence="2 12">Amino-acid biosynthesis; L-lysine biosynthesis via DAP pathway; (S)-tetrahydrodipicolinate from L-aspartate: step 3/4.</text>
</comment>
<evidence type="ECO:0000256" key="10">
    <source>
        <dbReference type="ARBA" id="ARBA00023270"/>
    </source>
</evidence>
<dbReference type="OrthoDB" id="9782828at2"/>
<comment type="similarity">
    <text evidence="3 12 13">Belongs to the DapA family.</text>
</comment>
<keyword evidence="10 12" id="KW-0704">Schiff base</keyword>
<dbReference type="NCBIfam" id="TIGR00674">
    <property type="entry name" value="dapA"/>
    <property type="match status" value="1"/>
</dbReference>
<evidence type="ECO:0000256" key="8">
    <source>
        <dbReference type="ARBA" id="ARBA00023154"/>
    </source>
</evidence>
<feature type="active site" description="Schiff-base intermediate with substrate" evidence="12 14">
    <location>
        <position position="172"/>
    </location>
</feature>
<feature type="active site" description="Proton donor/acceptor" evidence="12 14">
    <location>
        <position position="144"/>
    </location>
</feature>
<reference evidence="16 17" key="1">
    <citation type="submission" date="2016-10" db="EMBL/GenBank/DDBJ databases">
        <authorList>
            <person name="de Groot N.N."/>
        </authorList>
    </citation>
    <scope>NUCLEOTIDE SEQUENCE [LARGE SCALE GENOMIC DNA]</scope>
    <source>
        <strain evidence="16 17">B25</strain>
    </source>
</reference>
<evidence type="ECO:0000256" key="2">
    <source>
        <dbReference type="ARBA" id="ARBA00005120"/>
    </source>
</evidence>
<organism evidence="16 17">
    <name type="scientific">Treponema bryantii</name>
    <dbReference type="NCBI Taxonomy" id="163"/>
    <lineage>
        <taxon>Bacteria</taxon>
        <taxon>Pseudomonadati</taxon>
        <taxon>Spirochaetota</taxon>
        <taxon>Spirochaetia</taxon>
        <taxon>Spirochaetales</taxon>
        <taxon>Treponemataceae</taxon>
        <taxon>Treponema</taxon>
    </lineage>
</organism>
<keyword evidence="5 12" id="KW-0963">Cytoplasm</keyword>
<keyword evidence="17" id="KW-1185">Reference proteome</keyword>
<protein>
    <recommendedName>
        <fullName evidence="4 12">4-hydroxy-tetrahydrodipicolinate synthase</fullName>
        <shortName evidence="12">HTPA synthase</shortName>
        <ecNumber evidence="4 12">4.3.3.7</ecNumber>
    </recommendedName>
</protein>
<dbReference type="EMBL" id="FOFU01000004">
    <property type="protein sequence ID" value="SEQ37049.1"/>
    <property type="molecule type" value="Genomic_DNA"/>
</dbReference>
<comment type="function">
    <text evidence="1 12">Catalyzes the condensation of (S)-aspartate-beta-semialdehyde [(S)-ASA] and pyruvate to 4-hydroxy-tetrahydrodipicolinate (HTPA).</text>
</comment>
<evidence type="ECO:0000313" key="16">
    <source>
        <dbReference type="EMBL" id="SEQ37049.1"/>
    </source>
</evidence>
<dbReference type="Gene3D" id="3.20.20.70">
    <property type="entry name" value="Aldolase class I"/>
    <property type="match status" value="1"/>
</dbReference>
<proteinExistence type="inferred from homology"/>
<keyword evidence="7 12" id="KW-0220">Diaminopimelate biosynthesis</keyword>
<feature type="site" description="Part of a proton relay during catalysis" evidence="12">
    <location>
        <position position="46"/>
    </location>
</feature>
<comment type="caution">
    <text evidence="12">Was originally thought to be a dihydrodipicolinate synthase (DHDPS), catalyzing the condensation of (S)-aspartate-beta-semialdehyde [(S)-ASA] and pyruvate to dihydrodipicolinate (DHDP). However, it was shown in E.coli that the product of the enzymatic reaction is not dihydrodipicolinate but in fact (4S)-4-hydroxy-2,3,4,5-tetrahydro-(2S)-dipicolinic acid (HTPA), and that the consecutive dehydration reaction leading to DHDP is not spontaneous but catalyzed by DapB.</text>
</comment>
<dbReference type="RefSeq" id="WP_074642796.1">
    <property type="nucleotide sequence ID" value="NZ_AP025286.1"/>
</dbReference>
<evidence type="ECO:0000256" key="6">
    <source>
        <dbReference type="ARBA" id="ARBA00022605"/>
    </source>
</evidence>
<evidence type="ECO:0000256" key="13">
    <source>
        <dbReference type="PIRNR" id="PIRNR001365"/>
    </source>
</evidence>
<dbReference type="AlphaFoldDB" id="A0A1H9FGM4"/>
<keyword evidence="8 12" id="KW-0457">Lysine biosynthesis</keyword>
<dbReference type="GO" id="GO:0008840">
    <property type="term" value="F:4-hydroxy-tetrahydrodipicolinate synthase activity"/>
    <property type="evidence" value="ECO:0007669"/>
    <property type="project" value="UniProtKB-UniRule"/>
</dbReference>
<feature type="binding site" evidence="12 15">
    <location>
        <position position="47"/>
    </location>
    <ligand>
        <name>pyruvate</name>
        <dbReference type="ChEBI" id="CHEBI:15361"/>
    </ligand>
</feature>
<dbReference type="InterPro" id="IPR013785">
    <property type="entry name" value="Aldolase_TIM"/>
</dbReference>
<comment type="catalytic activity">
    <reaction evidence="11 12">
        <text>L-aspartate 4-semialdehyde + pyruvate = (2S,4S)-4-hydroxy-2,3,4,5-tetrahydrodipicolinate + H2O + H(+)</text>
        <dbReference type="Rhea" id="RHEA:34171"/>
        <dbReference type="ChEBI" id="CHEBI:15361"/>
        <dbReference type="ChEBI" id="CHEBI:15377"/>
        <dbReference type="ChEBI" id="CHEBI:15378"/>
        <dbReference type="ChEBI" id="CHEBI:67139"/>
        <dbReference type="ChEBI" id="CHEBI:537519"/>
        <dbReference type="EC" id="4.3.3.7"/>
    </reaction>
</comment>
<dbReference type="Proteomes" id="UP000182360">
    <property type="component" value="Unassembled WGS sequence"/>
</dbReference>
<evidence type="ECO:0000256" key="5">
    <source>
        <dbReference type="ARBA" id="ARBA00022490"/>
    </source>
</evidence>
<evidence type="ECO:0000256" key="7">
    <source>
        <dbReference type="ARBA" id="ARBA00022915"/>
    </source>
</evidence>